<feature type="compositionally biased region" description="Basic residues" evidence="1">
    <location>
        <begin position="193"/>
        <end position="204"/>
    </location>
</feature>
<proteinExistence type="predicted"/>
<dbReference type="EMBL" id="MNAD01000244">
    <property type="protein sequence ID" value="OJT14749.1"/>
    <property type="molecule type" value="Genomic_DNA"/>
</dbReference>
<feature type="compositionally biased region" description="Polar residues" evidence="1">
    <location>
        <begin position="262"/>
        <end position="278"/>
    </location>
</feature>
<dbReference type="OMA" id="HRYPSIV"/>
<feature type="compositionally biased region" description="Basic and acidic residues" evidence="1">
    <location>
        <begin position="8"/>
        <end position="20"/>
    </location>
</feature>
<feature type="compositionally biased region" description="Pro residues" evidence="1">
    <location>
        <begin position="70"/>
        <end position="81"/>
    </location>
</feature>
<protein>
    <submittedName>
        <fullName evidence="2">Uncharacterized protein</fullName>
    </submittedName>
</protein>
<feature type="compositionally biased region" description="Low complexity" evidence="1">
    <location>
        <begin position="23"/>
        <end position="37"/>
    </location>
</feature>
<feature type="compositionally biased region" description="Pro residues" evidence="1">
    <location>
        <begin position="411"/>
        <end position="424"/>
    </location>
</feature>
<feature type="compositionally biased region" description="Low complexity" evidence="1">
    <location>
        <begin position="279"/>
        <end position="292"/>
    </location>
</feature>
<feature type="compositionally biased region" description="Pro residues" evidence="1">
    <location>
        <begin position="366"/>
        <end position="383"/>
    </location>
</feature>
<feature type="compositionally biased region" description="Low complexity" evidence="1">
    <location>
        <begin position="425"/>
        <end position="442"/>
    </location>
</feature>
<feature type="region of interest" description="Disordered" evidence="1">
    <location>
        <begin position="1"/>
        <end position="115"/>
    </location>
</feature>
<dbReference type="STRING" id="154538.A0A1M2W4H3"/>
<evidence type="ECO:0000313" key="2">
    <source>
        <dbReference type="EMBL" id="OJT14749.1"/>
    </source>
</evidence>
<reference evidence="2 3" key="1">
    <citation type="submission" date="2016-10" db="EMBL/GenBank/DDBJ databases">
        <title>Genome sequence of the basidiomycete white-rot fungus Trametes pubescens.</title>
        <authorList>
            <person name="Makela M.R."/>
            <person name="Granchi Z."/>
            <person name="Peng M."/>
            <person name="De Vries R.P."/>
            <person name="Grigoriev I."/>
            <person name="Riley R."/>
            <person name="Hilden K."/>
        </authorList>
    </citation>
    <scope>NUCLEOTIDE SEQUENCE [LARGE SCALE GENOMIC DNA]</scope>
    <source>
        <strain evidence="2 3">FBCC735</strain>
    </source>
</reference>
<feature type="compositionally biased region" description="Polar residues" evidence="1">
    <location>
        <begin position="399"/>
        <end position="409"/>
    </location>
</feature>
<feature type="compositionally biased region" description="Basic and acidic residues" evidence="1">
    <location>
        <begin position="528"/>
        <end position="537"/>
    </location>
</feature>
<name>A0A1M2W4H3_TRAPU</name>
<evidence type="ECO:0000313" key="3">
    <source>
        <dbReference type="Proteomes" id="UP000184267"/>
    </source>
</evidence>
<organism evidence="2 3">
    <name type="scientific">Trametes pubescens</name>
    <name type="common">White-rot fungus</name>
    <dbReference type="NCBI Taxonomy" id="154538"/>
    <lineage>
        <taxon>Eukaryota</taxon>
        <taxon>Fungi</taxon>
        <taxon>Dikarya</taxon>
        <taxon>Basidiomycota</taxon>
        <taxon>Agaricomycotina</taxon>
        <taxon>Agaricomycetes</taxon>
        <taxon>Polyporales</taxon>
        <taxon>Polyporaceae</taxon>
        <taxon>Trametes</taxon>
    </lineage>
</organism>
<dbReference type="Proteomes" id="UP000184267">
    <property type="component" value="Unassembled WGS sequence"/>
</dbReference>
<feature type="compositionally biased region" description="Low complexity" evidence="1">
    <location>
        <begin position="243"/>
        <end position="253"/>
    </location>
</feature>
<comment type="caution">
    <text evidence="2">The sequence shown here is derived from an EMBL/GenBank/DDBJ whole genome shotgun (WGS) entry which is preliminary data.</text>
</comment>
<feature type="compositionally biased region" description="Basic and acidic residues" evidence="1">
    <location>
        <begin position="38"/>
        <end position="53"/>
    </location>
</feature>
<keyword evidence="3" id="KW-1185">Reference proteome</keyword>
<sequence>MSEEDEYADGRAPERDRDRASLSTNRATTSHRSTSSRSAREREAAFRRDEQGRPEISNSASGGYRARALPLPPRSPTPPGLPSKREYSIVSARRASLPLPITPTSPADRASAGMPHLFAPAPVSLAVPSPATAAASASAAGGSAPSRHPSSRHRTGTLKPGMEPVLEDDAYAETRSLQLPSPPASPEQAQPQPHHRSSSSRRRPSLTPSQSAPITTGTSYRPRSSTGPAIPLTAAFQTSVLRSGSQSTAGSSAGHHHRYPSIVTSSSARARPTSVQVAPSSSSGGLLSPESPDMTRPTEAFRRMSTTDIRHRRPSTAEGADEPRAFLRTSDAARTTQVQPGMSMPYDPRAATMSTGFSAGGGPSFTTPPPNPLSPPALAPTPPRLSLAVHARSPDAGPSNVTWRGSSSSLPMPPQQQPLYPPTPQQQMYQQTQQQMYQQQQQGQGGGPALVRRKDSNALRPLPVSALMGAPPSAMGMGGSGSRSRSNSVRSTRIGTGMGTVQLPPLEPVAPLTMSLRSSPEDEQEQEERERERERRR</sequence>
<evidence type="ECO:0000256" key="1">
    <source>
        <dbReference type="SAM" id="MobiDB-lite"/>
    </source>
</evidence>
<dbReference type="OrthoDB" id="2756968at2759"/>
<feature type="compositionally biased region" description="Low complexity" evidence="1">
    <location>
        <begin position="129"/>
        <end position="148"/>
    </location>
</feature>
<accession>A0A1M2W4H3</accession>
<dbReference type="AlphaFoldDB" id="A0A1M2W4H3"/>
<feature type="region of interest" description="Disordered" evidence="1">
    <location>
        <begin position="129"/>
        <end position="537"/>
    </location>
</feature>
<gene>
    <name evidence="2" type="ORF">TRAPUB_8697</name>
</gene>
<feature type="compositionally biased region" description="Polar residues" evidence="1">
    <location>
        <begin position="212"/>
        <end position="227"/>
    </location>
</feature>